<keyword evidence="5" id="KW-1185">Reference proteome</keyword>
<dbReference type="STRING" id="44576.SAMN05421881_100296"/>
<name>A0A1H3C998_9PROT</name>
<gene>
    <name evidence="4" type="ORF">SAMN05421881_100296</name>
</gene>
<dbReference type="EMBL" id="FNOY01000002">
    <property type="protein sequence ID" value="SDX50214.1"/>
    <property type="molecule type" value="Genomic_DNA"/>
</dbReference>
<dbReference type="Gene3D" id="2.20.200.10">
    <property type="entry name" value="Outer membrane efflux proteins (OEP)"/>
    <property type="match status" value="1"/>
</dbReference>
<reference evidence="4 5" key="1">
    <citation type="submission" date="2016-10" db="EMBL/GenBank/DDBJ databases">
        <authorList>
            <person name="de Groot N.N."/>
        </authorList>
    </citation>
    <scope>NUCLEOTIDE SEQUENCE [LARGE SCALE GENOMIC DNA]</scope>
    <source>
        <strain evidence="4 5">Nm1</strain>
    </source>
</reference>
<keyword evidence="2 3" id="KW-0472">Membrane</keyword>
<dbReference type="PROSITE" id="PS51257">
    <property type="entry name" value="PROKAR_LIPOPROTEIN"/>
    <property type="match status" value="1"/>
</dbReference>
<dbReference type="Pfam" id="PF02321">
    <property type="entry name" value="OEP"/>
    <property type="match status" value="2"/>
</dbReference>
<keyword evidence="2 3" id="KW-0812">Transmembrane</keyword>
<organism evidence="4 5">
    <name type="scientific">Nitrosomonas halophila</name>
    <dbReference type="NCBI Taxonomy" id="44576"/>
    <lineage>
        <taxon>Bacteria</taxon>
        <taxon>Pseudomonadati</taxon>
        <taxon>Pseudomonadota</taxon>
        <taxon>Betaproteobacteria</taxon>
        <taxon>Nitrosomonadales</taxon>
        <taxon>Nitrosomonadaceae</taxon>
        <taxon>Nitrosomonas</taxon>
    </lineage>
</organism>
<feature type="transmembrane region" description="Helical" evidence="3">
    <location>
        <begin position="55"/>
        <end position="72"/>
    </location>
</feature>
<comment type="similarity">
    <text evidence="1 2">Belongs to the outer membrane factor (OMF) (TC 1.B.17) family.</text>
</comment>
<dbReference type="AlphaFoldDB" id="A0A1H3C998"/>
<accession>A0A1H3C998</accession>
<protein>
    <submittedName>
        <fullName evidence="4">Efflux transporter, outer membrane factor (OMF) lipoprotein, NodT family</fullName>
    </submittedName>
</protein>
<dbReference type="PANTHER" id="PTHR30203:SF33">
    <property type="entry name" value="BLR4455 PROTEIN"/>
    <property type="match status" value="1"/>
</dbReference>
<keyword evidence="2 4" id="KW-0449">Lipoprotein</keyword>
<dbReference type="Gene3D" id="1.20.1600.10">
    <property type="entry name" value="Outer membrane efflux proteins (OEP)"/>
    <property type="match status" value="1"/>
</dbReference>
<dbReference type="NCBIfam" id="TIGR01845">
    <property type="entry name" value="outer_NodT"/>
    <property type="match status" value="1"/>
</dbReference>
<evidence type="ECO:0000313" key="4">
    <source>
        <dbReference type="EMBL" id="SDX50214.1"/>
    </source>
</evidence>
<evidence type="ECO:0000256" key="3">
    <source>
        <dbReference type="SAM" id="Phobius"/>
    </source>
</evidence>
<sequence length="537" mass="58100">MKNQHFAEKPYGTPAAQAIVGNNSQNISSACAYSLSMTSSCIIDRRRSDSLSVRVFMTLLLVGLLAGCAVGPDFKRPATPDTAHYTATSFPMQTASAPIFLGEAQRFSEGMSVRAQWWRGFGSLKLDTLIEQAMVANPTLLSAQATLRQAQEVYAARAGLARYPQIDASLSGQRQRFNPGSLGLPEDAREFSLFNAGIGVHYQLDLAGANRHALTALAARIDYQRYQLHGAQLALVANLITTAVTQAKLAAQVEAMETILQVEMEQLKLEQKRKALGAASPDEVLALRTQVEQTRATLLPLRLQFEQSRHLLAVLAGRVPGAKEMPQFTLADFTLPSELPRVVPSGLVRQRPDIQAAEALLQAANAEYGVAIAKFYPQINLSANLGSQALTTAALFGPGTLIWNFLGQLTQPLFNPGLSAEKRAALAAFDAAAANYQNVVLESLRNVADILRALQYDAQQLVALATADTTAQESMESMRRQYMLGAASYVQLLVATQQMQQNKINLIAAQAQRLLDSVALYQAIGVESDGDGANFIH</sequence>
<dbReference type="InterPro" id="IPR010131">
    <property type="entry name" value="MdtP/NodT-like"/>
</dbReference>
<keyword evidence="3" id="KW-1133">Transmembrane helix</keyword>
<evidence type="ECO:0000256" key="2">
    <source>
        <dbReference type="RuleBase" id="RU362097"/>
    </source>
</evidence>
<dbReference type="Proteomes" id="UP000198640">
    <property type="component" value="Unassembled WGS sequence"/>
</dbReference>
<evidence type="ECO:0000313" key="5">
    <source>
        <dbReference type="Proteomes" id="UP000198640"/>
    </source>
</evidence>
<dbReference type="InterPro" id="IPR003423">
    <property type="entry name" value="OMP_efflux"/>
</dbReference>
<dbReference type="GO" id="GO:0015562">
    <property type="term" value="F:efflux transmembrane transporter activity"/>
    <property type="evidence" value="ECO:0007669"/>
    <property type="project" value="InterPro"/>
</dbReference>
<dbReference type="GO" id="GO:0005886">
    <property type="term" value="C:plasma membrane"/>
    <property type="evidence" value="ECO:0007669"/>
    <property type="project" value="UniProtKB-SubCell"/>
</dbReference>
<keyword evidence="2" id="KW-1134">Transmembrane beta strand</keyword>
<keyword evidence="2" id="KW-0564">Palmitate</keyword>
<dbReference type="PANTHER" id="PTHR30203">
    <property type="entry name" value="OUTER MEMBRANE CATION EFFLUX PROTEIN"/>
    <property type="match status" value="1"/>
</dbReference>
<comment type="subcellular location">
    <subcellularLocation>
        <location evidence="2">Cell membrane</location>
        <topology evidence="2">Lipid-anchor</topology>
    </subcellularLocation>
</comment>
<evidence type="ECO:0000256" key="1">
    <source>
        <dbReference type="ARBA" id="ARBA00007613"/>
    </source>
</evidence>
<proteinExistence type="inferred from homology"/>
<dbReference type="SUPFAM" id="SSF56954">
    <property type="entry name" value="Outer membrane efflux proteins (OEP)"/>
    <property type="match status" value="1"/>
</dbReference>